<keyword evidence="3" id="KW-0216">Detoxification</keyword>
<dbReference type="PANTHER" id="PTHR42747">
    <property type="entry name" value="NITRONATE MONOOXYGENASE-RELATED"/>
    <property type="match status" value="1"/>
</dbReference>
<evidence type="ECO:0000256" key="6">
    <source>
        <dbReference type="ARBA" id="ARBA00023002"/>
    </source>
</evidence>
<evidence type="ECO:0000313" key="10">
    <source>
        <dbReference type="EMBL" id="SFW50045.1"/>
    </source>
</evidence>
<evidence type="ECO:0000256" key="4">
    <source>
        <dbReference type="ARBA" id="ARBA00022630"/>
    </source>
</evidence>
<organism evidence="10 11">
    <name type="scientific">Sinomicrobium oceani</name>
    <dbReference type="NCBI Taxonomy" id="1150368"/>
    <lineage>
        <taxon>Bacteria</taxon>
        <taxon>Pseudomonadati</taxon>
        <taxon>Bacteroidota</taxon>
        <taxon>Flavobacteriia</taxon>
        <taxon>Flavobacteriales</taxon>
        <taxon>Flavobacteriaceae</taxon>
        <taxon>Sinomicrobium</taxon>
    </lineage>
</organism>
<dbReference type="Gene3D" id="3.20.20.70">
    <property type="entry name" value="Aldolase class I"/>
    <property type="match status" value="1"/>
</dbReference>
<evidence type="ECO:0000256" key="5">
    <source>
        <dbReference type="ARBA" id="ARBA00022643"/>
    </source>
</evidence>
<dbReference type="InterPro" id="IPR013785">
    <property type="entry name" value="Aldolase_TIM"/>
</dbReference>
<dbReference type="AlphaFoldDB" id="A0A1K1PRH5"/>
<reference evidence="10 11" key="1">
    <citation type="submission" date="2016-11" db="EMBL/GenBank/DDBJ databases">
        <authorList>
            <person name="Jaros S."/>
            <person name="Januszkiewicz K."/>
            <person name="Wedrychowicz H."/>
        </authorList>
    </citation>
    <scope>NUCLEOTIDE SEQUENCE [LARGE SCALE GENOMIC DNA]</scope>
    <source>
        <strain evidence="10 11">CGMCC 1.12145</strain>
    </source>
</reference>
<keyword evidence="7 10" id="KW-0503">Monooxygenase</keyword>
<dbReference type="SUPFAM" id="SSF51412">
    <property type="entry name" value="Inosine monophosphate dehydrogenase (IMPDH)"/>
    <property type="match status" value="1"/>
</dbReference>
<keyword evidence="4" id="KW-0285">Flavoprotein</keyword>
<sequence>MATTCSIWENDLTRMLGVTYPVVQAPMMGVTTPEMVAGAGMAGCLGSISLGDLPPEDCIGLIRKVHKLTDQPFAANIFVHEIPELDSRLEQEYKAAKAFIENLARQHELYVQLPEVGEIRPVDYHEQIDALVAEGIRILSFTFGNLDAQSIDRLKEKGVLLIGTCTTPDEAVTLEKSGIDIICVQGIEAGGHRGSFGTEMSGTEGFSLLPRVRDGVNTPLIYAGGICDGSTLNMARDLGAQGVQVGSLLLGSEESALEPFEKDRLLAADKTDVVLTRSFSGRYARGIRNLFTDTLEKSPYILPYPYQNKLTSALRKLAKSVNHTEFVSIWTGQADYGYSGGTVKDIMEALLSDAEGVRAGGRSEC</sequence>
<keyword evidence="6" id="KW-0560">Oxidoreductase</keyword>
<dbReference type="EMBL" id="FPJE01000009">
    <property type="protein sequence ID" value="SFW50045.1"/>
    <property type="molecule type" value="Genomic_DNA"/>
</dbReference>
<comment type="cofactor">
    <cofactor evidence="1">
        <name>FMN</name>
        <dbReference type="ChEBI" id="CHEBI:58210"/>
    </cofactor>
</comment>
<keyword evidence="11" id="KW-1185">Reference proteome</keyword>
<dbReference type="RefSeq" id="WP_072317187.1">
    <property type="nucleotide sequence ID" value="NZ_FPJE01000009.1"/>
</dbReference>
<dbReference type="GO" id="GO:0018580">
    <property type="term" value="F:nitronate monooxygenase activity"/>
    <property type="evidence" value="ECO:0007669"/>
    <property type="project" value="InterPro"/>
</dbReference>
<dbReference type="GO" id="GO:0009636">
    <property type="term" value="P:response to toxic substance"/>
    <property type="evidence" value="ECO:0007669"/>
    <property type="project" value="UniProtKB-KW"/>
</dbReference>
<accession>A0A1K1PRH5</accession>
<keyword evidence="5" id="KW-0288">FMN</keyword>
<comment type="similarity">
    <text evidence="2">Belongs to the nitronate monooxygenase family. NMO class I subfamily.</text>
</comment>
<protein>
    <recommendedName>
        <fullName evidence="8">Propionate 3-nitronate monooxygenase</fullName>
    </recommendedName>
</protein>
<evidence type="ECO:0000256" key="2">
    <source>
        <dbReference type="ARBA" id="ARBA00009881"/>
    </source>
</evidence>
<evidence type="ECO:0000313" key="11">
    <source>
        <dbReference type="Proteomes" id="UP000182248"/>
    </source>
</evidence>
<dbReference type="PANTHER" id="PTHR42747:SF3">
    <property type="entry name" value="NITRONATE MONOOXYGENASE-RELATED"/>
    <property type="match status" value="1"/>
</dbReference>
<proteinExistence type="inferred from homology"/>
<comment type="catalytic activity">
    <reaction evidence="9">
        <text>3 propionate 3-nitronate + 3 O2 + H2O = 3 3-oxopropanoate + 2 nitrate + nitrite + H2O2 + 3 H(+)</text>
        <dbReference type="Rhea" id="RHEA:57332"/>
        <dbReference type="ChEBI" id="CHEBI:15377"/>
        <dbReference type="ChEBI" id="CHEBI:15378"/>
        <dbReference type="ChEBI" id="CHEBI:15379"/>
        <dbReference type="ChEBI" id="CHEBI:16240"/>
        <dbReference type="ChEBI" id="CHEBI:16301"/>
        <dbReference type="ChEBI" id="CHEBI:17632"/>
        <dbReference type="ChEBI" id="CHEBI:33190"/>
        <dbReference type="ChEBI" id="CHEBI:136067"/>
    </reaction>
</comment>
<dbReference type="InterPro" id="IPR004136">
    <property type="entry name" value="NMO"/>
</dbReference>
<dbReference type="Pfam" id="PF03060">
    <property type="entry name" value="NMO"/>
    <property type="match status" value="1"/>
</dbReference>
<evidence type="ECO:0000256" key="3">
    <source>
        <dbReference type="ARBA" id="ARBA00022575"/>
    </source>
</evidence>
<evidence type="ECO:0000256" key="8">
    <source>
        <dbReference type="ARBA" id="ARBA00031155"/>
    </source>
</evidence>
<dbReference type="CDD" id="cd04730">
    <property type="entry name" value="NPD_like"/>
    <property type="match status" value="1"/>
</dbReference>
<dbReference type="STRING" id="1150368.SAMN02927921_01962"/>
<dbReference type="Proteomes" id="UP000182248">
    <property type="component" value="Unassembled WGS sequence"/>
</dbReference>
<name>A0A1K1PRH5_9FLAO</name>
<gene>
    <name evidence="10" type="ORF">SAMN02927921_01962</name>
</gene>
<dbReference type="OrthoDB" id="9778912at2"/>
<evidence type="ECO:0000256" key="7">
    <source>
        <dbReference type="ARBA" id="ARBA00023033"/>
    </source>
</evidence>
<evidence type="ECO:0000256" key="1">
    <source>
        <dbReference type="ARBA" id="ARBA00001917"/>
    </source>
</evidence>
<evidence type="ECO:0000256" key="9">
    <source>
        <dbReference type="ARBA" id="ARBA00049401"/>
    </source>
</evidence>